<feature type="compositionally biased region" description="Basic and acidic residues" evidence="1">
    <location>
        <begin position="424"/>
        <end position="434"/>
    </location>
</feature>
<feature type="compositionally biased region" description="Polar residues" evidence="1">
    <location>
        <begin position="9"/>
        <end position="19"/>
    </location>
</feature>
<dbReference type="RefSeq" id="XP_018191065.1">
    <property type="nucleotide sequence ID" value="XM_018334789.1"/>
</dbReference>
<feature type="compositionally biased region" description="Basic and acidic residues" evidence="1">
    <location>
        <begin position="390"/>
        <end position="416"/>
    </location>
</feature>
<accession>A0A165IXJ3</accession>
<keyword evidence="4" id="KW-1185">Reference proteome</keyword>
<feature type="region of interest" description="Disordered" evidence="1">
    <location>
        <begin position="231"/>
        <end position="454"/>
    </location>
</feature>
<dbReference type="EMBL" id="KV407455">
    <property type="protein sequence ID" value="KZF25510.1"/>
    <property type="molecule type" value="Genomic_DNA"/>
</dbReference>
<feature type="compositionally biased region" description="Pro residues" evidence="1">
    <location>
        <begin position="60"/>
        <end position="69"/>
    </location>
</feature>
<reference evidence="3 4" key="1">
    <citation type="journal article" date="2016" name="Fungal Biol.">
        <title>The genome of Xylona heveae provides a window into fungal endophytism.</title>
        <authorList>
            <person name="Gazis R."/>
            <person name="Kuo A."/>
            <person name="Riley R."/>
            <person name="LaButti K."/>
            <person name="Lipzen A."/>
            <person name="Lin J."/>
            <person name="Amirebrahimi M."/>
            <person name="Hesse C.N."/>
            <person name="Spatafora J.W."/>
            <person name="Henrissat B."/>
            <person name="Hainaut M."/>
            <person name="Grigoriev I.V."/>
            <person name="Hibbett D.S."/>
        </authorList>
    </citation>
    <scope>NUCLEOTIDE SEQUENCE [LARGE SCALE GENOMIC DNA]</scope>
    <source>
        <strain evidence="3 4">TC161</strain>
    </source>
</reference>
<feature type="region of interest" description="Disordered" evidence="1">
    <location>
        <begin position="112"/>
        <end position="198"/>
    </location>
</feature>
<feature type="region of interest" description="Disordered" evidence="1">
    <location>
        <begin position="1"/>
        <end position="86"/>
    </location>
</feature>
<name>A0A165IXJ3_XYLHT</name>
<dbReference type="InterPro" id="IPR003892">
    <property type="entry name" value="CUE"/>
</dbReference>
<dbReference type="GO" id="GO:0005737">
    <property type="term" value="C:cytoplasm"/>
    <property type="evidence" value="ECO:0007669"/>
    <property type="project" value="TreeGrafter"/>
</dbReference>
<dbReference type="STRING" id="1328760.A0A165IXJ3"/>
<dbReference type="PANTHER" id="PTHR16461">
    <property type="entry name" value="TOLL-INTERACTING PROTEIN"/>
    <property type="match status" value="1"/>
</dbReference>
<evidence type="ECO:0000313" key="3">
    <source>
        <dbReference type="EMBL" id="KZF25510.1"/>
    </source>
</evidence>
<feature type="compositionally biased region" description="Polar residues" evidence="1">
    <location>
        <begin position="134"/>
        <end position="144"/>
    </location>
</feature>
<organism evidence="3 4">
    <name type="scientific">Xylona heveae (strain CBS 132557 / TC161)</name>
    <dbReference type="NCBI Taxonomy" id="1328760"/>
    <lineage>
        <taxon>Eukaryota</taxon>
        <taxon>Fungi</taxon>
        <taxon>Dikarya</taxon>
        <taxon>Ascomycota</taxon>
        <taxon>Pezizomycotina</taxon>
        <taxon>Xylonomycetes</taxon>
        <taxon>Xylonales</taxon>
        <taxon>Xylonaceae</taxon>
        <taxon>Xylona</taxon>
    </lineage>
</organism>
<dbReference type="OMA" id="RRSADHN"/>
<dbReference type="PANTHER" id="PTHR16461:SF5">
    <property type="entry name" value="TOLL-INTERACTING PROTEIN"/>
    <property type="match status" value="1"/>
</dbReference>
<dbReference type="InterPro" id="IPR009060">
    <property type="entry name" value="UBA-like_sf"/>
</dbReference>
<feature type="compositionally biased region" description="Basic and acidic residues" evidence="1">
    <location>
        <begin position="268"/>
        <end position="280"/>
    </location>
</feature>
<dbReference type="GO" id="GO:0006511">
    <property type="term" value="P:ubiquitin-dependent protein catabolic process"/>
    <property type="evidence" value="ECO:0007669"/>
    <property type="project" value="TreeGrafter"/>
</dbReference>
<dbReference type="CDD" id="cd14372">
    <property type="entry name" value="CUE_Cue5p_like"/>
    <property type="match status" value="1"/>
</dbReference>
<evidence type="ECO:0000313" key="4">
    <source>
        <dbReference type="Proteomes" id="UP000076632"/>
    </source>
</evidence>
<protein>
    <recommendedName>
        <fullName evidence="2">CUE domain-containing protein</fullName>
    </recommendedName>
</protein>
<dbReference type="Pfam" id="PF02845">
    <property type="entry name" value="CUE"/>
    <property type="match status" value="1"/>
</dbReference>
<dbReference type="InterPro" id="IPR041807">
    <property type="entry name" value="Cue5/Don1_CUE"/>
</dbReference>
<dbReference type="Gene3D" id="1.10.8.10">
    <property type="entry name" value="DNA helicase RuvA subunit, C-terminal domain"/>
    <property type="match status" value="1"/>
</dbReference>
<feature type="compositionally biased region" description="Basic and acidic residues" evidence="1">
    <location>
        <begin position="444"/>
        <end position="454"/>
    </location>
</feature>
<feature type="compositionally biased region" description="Basic and acidic residues" evidence="1">
    <location>
        <begin position="176"/>
        <end position="198"/>
    </location>
</feature>
<dbReference type="PROSITE" id="PS51140">
    <property type="entry name" value="CUE"/>
    <property type="match status" value="1"/>
</dbReference>
<dbReference type="FunFam" id="1.10.8.10:FF:000064">
    <property type="entry name" value="Similar to CUE domain-containing protein"/>
    <property type="match status" value="1"/>
</dbReference>
<proteinExistence type="predicted"/>
<dbReference type="SMART" id="SM00546">
    <property type="entry name" value="CUE"/>
    <property type="match status" value="1"/>
</dbReference>
<dbReference type="OrthoDB" id="9942608at2759"/>
<dbReference type="GO" id="GO:0031624">
    <property type="term" value="F:ubiquitin conjugating enzyme binding"/>
    <property type="evidence" value="ECO:0007669"/>
    <property type="project" value="TreeGrafter"/>
</dbReference>
<dbReference type="GeneID" id="28899926"/>
<dbReference type="FunCoup" id="A0A165IXJ3">
    <property type="interactions" value="62"/>
</dbReference>
<dbReference type="AlphaFoldDB" id="A0A165IXJ3"/>
<sequence length="454" mass="49041">MADQKASEKATTPLKQSSPAPEAESPTTARELEFDDGPQETGVIGGKEGESGARVSSTENPPPKPPRPMSPQQQAEATLKEAFPSVDSSVIKAVLVASAGKIEPAFNALLSMTDPDARAEPTPPPQPPRPSKTARFTSTGQSQIEADEQYARQLAEHYGHPGYGSRGWGDPPLPRRHQDSGLKPNELYDDKEHSFIDDDLPVIRENIRKGFFETQTRVNKWVSDFRRKLDGETEEEINKQSNAPTGPAKGYNPGPPQQPYGYRQPGEIGRRSGDRDRYDADPAVLSDDFTALEMRDDEAVSPPPRRSSRPLANPDLFKSTAQPPQSGPVDEVDAAARAPISAPSTGRRASASGVASAPAKQSKWQPLTSIDPAPITDNDPFSLGDSEDERESKTKDVRAEASERLKKAAAESKATEGSEQQDASQHRKSLEPHARSGSLGTKDQVAEEKLTGGS</sequence>
<feature type="compositionally biased region" description="Low complexity" evidence="1">
    <location>
        <begin position="344"/>
        <end position="357"/>
    </location>
</feature>
<dbReference type="GO" id="GO:0043130">
    <property type="term" value="F:ubiquitin binding"/>
    <property type="evidence" value="ECO:0007669"/>
    <property type="project" value="InterPro"/>
</dbReference>
<feature type="domain" description="CUE" evidence="2">
    <location>
        <begin position="70"/>
        <end position="114"/>
    </location>
</feature>
<evidence type="ECO:0000259" key="2">
    <source>
        <dbReference type="PROSITE" id="PS51140"/>
    </source>
</evidence>
<dbReference type="InParanoid" id="A0A165IXJ3"/>
<feature type="compositionally biased region" description="Pro residues" evidence="1">
    <location>
        <begin position="121"/>
        <end position="130"/>
    </location>
</feature>
<dbReference type="Proteomes" id="UP000076632">
    <property type="component" value="Unassembled WGS sequence"/>
</dbReference>
<gene>
    <name evidence="3" type="ORF">L228DRAFT_265977</name>
</gene>
<dbReference type="SUPFAM" id="SSF46934">
    <property type="entry name" value="UBA-like"/>
    <property type="match status" value="1"/>
</dbReference>
<evidence type="ECO:0000256" key="1">
    <source>
        <dbReference type="SAM" id="MobiDB-lite"/>
    </source>
</evidence>